<evidence type="ECO:0000313" key="1">
    <source>
        <dbReference type="EMBL" id="BCF95213.1"/>
    </source>
</evidence>
<dbReference type="RefSeq" id="WP_180727399.1">
    <property type="nucleotide sequence ID" value="NZ_AP023177.1"/>
</dbReference>
<dbReference type="KEGG" id="plad:PPGU16_82800"/>
<reference evidence="1 2" key="1">
    <citation type="journal article" date="2020" name="Genes (Basel)">
        <title>Genomic Comparison of Insect Gut Symbionts from Divergent Burkholderia Subclades.</title>
        <authorList>
            <person name="Takeshita K."/>
            <person name="Kikuchi Y."/>
        </authorList>
    </citation>
    <scope>NUCLEOTIDE SEQUENCE [LARGE SCALE GENOMIC DNA]</scope>
    <source>
        <strain evidence="1 2">PGU16</strain>
        <plasmid evidence="1 2">PPGU16_p2</plasmid>
    </source>
</reference>
<dbReference type="AlphaFoldDB" id="A0A7I8C2Z3"/>
<keyword evidence="1" id="KW-0614">Plasmid</keyword>
<proteinExistence type="predicted"/>
<geneLocation type="plasmid" evidence="1 2">
    <name>PPGU16_p2</name>
</geneLocation>
<keyword evidence="2" id="KW-1185">Reference proteome</keyword>
<sequence length="120" mass="13136">MKDAIVAGFALHGWRKDRLVDAFSKIFETAVAPKQASIWLSFDKECDRWWLANGDFTSAGENVLAGTYAIFPVGMSQASIEQTVAALVGEMERKIAKAYSVRLLGYSAENVSKTSELGDL</sequence>
<dbReference type="EMBL" id="AP023177">
    <property type="protein sequence ID" value="BCF95213.1"/>
    <property type="molecule type" value="Genomic_DNA"/>
</dbReference>
<name>A0A7I8C2Z3_9BURK</name>
<dbReference type="Proteomes" id="UP000510888">
    <property type="component" value="Plasmid PPGU16_p2"/>
</dbReference>
<organism evidence="1 2">
    <name type="scientific">Paraburkholderia largidicola</name>
    <dbReference type="NCBI Taxonomy" id="3014751"/>
    <lineage>
        <taxon>Bacteria</taxon>
        <taxon>Pseudomonadati</taxon>
        <taxon>Pseudomonadota</taxon>
        <taxon>Betaproteobacteria</taxon>
        <taxon>Burkholderiales</taxon>
        <taxon>Burkholderiaceae</taxon>
        <taxon>Paraburkholderia</taxon>
    </lineage>
</organism>
<gene>
    <name evidence="1" type="ORF">PPGU16_82800</name>
</gene>
<accession>A0A7I8C2Z3</accession>
<evidence type="ECO:0000313" key="2">
    <source>
        <dbReference type="Proteomes" id="UP000510888"/>
    </source>
</evidence>
<protein>
    <submittedName>
        <fullName evidence="1">Uncharacterized protein</fullName>
    </submittedName>
</protein>